<evidence type="ECO:0000313" key="15">
    <source>
        <dbReference type="EMBL" id="KAJ2902392.1"/>
    </source>
</evidence>
<keyword evidence="9" id="KW-0627">Porphyrin biosynthesis</keyword>
<organism evidence="15 16">
    <name type="scientific">Zalerion maritima</name>
    <dbReference type="NCBI Taxonomy" id="339359"/>
    <lineage>
        <taxon>Eukaryota</taxon>
        <taxon>Fungi</taxon>
        <taxon>Dikarya</taxon>
        <taxon>Ascomycota</taxon>
        <taxon>Pezizomycotina</taxon>
        <taxon>Sordariomycetes</taxon>
        <taxon>Lulworthiomycetidae</taxon>
        <taxon>Lulworthiales</taxon>
        <taxon>Lulworthiaceae</taxon>
        <taxon>Zalerion</taxon>
    </lineage>
</organism>
<dbReference type="InterPro" id="IPR022419">
    <property type="entry name" value="Porphobilin_deaminase_cofac_BS"/>
</dbReference>
<dbReference type="InterPro" id="IPR022418">
    <property type="entry name" value="Porphobilinogen_deaminase_C"/>
</dbReference>
<dbReference type="GO" id="GO:0004418">
    <property type="term" value="F:hydroxymethylbilane synthase activity"/>
    <property type="evidence" value="ECO:0007669"/>
    <property type="project" value="UniProtKB-EC"/>
</dbReference>
<evidence type="ECO:0000256" key="11">
    <source>
        <dbReference type="ARBA" id="ARBA00033064"/>
    </source>
</evidence>
<dbReference type="Gene3D" id="3.30.160.40">
    <property type="entry name" value="Porphobilinogen deaminase, C-terminal domain"/>
    <property type="match status" value="1"/>
</dbReference>
<evidence type="ECO:0000256" key="7">
    <source>
        <dbReference type="ARBA" id="ARBA00022679"/>
    </source>
</evidence>
<dbReference type="InterPro" id="IPR036803">
    <property type="entry name" value="Porphobilinogen_deaminase_C_sf"/>
</dbReference>
<feature type="domain" description="Porphobilinogen deaminase N-terminal" evidence="13">
    <location>
        <begin position="15"/>
        <end position="229"/>
    </location>
</feature>
<evidence type="ECO:0000256" key="4">
    <source>
        <dbReference type="ARBA" id="ARBA00005638"/>
    </source>
</evidence>
<dbReference type="Proteomes" id="UP001201980">
    <property type="component" value="Unassembled WGS sequence"/>
</dbReference>
<dbReference type="GO" id="GO:0005737">
    <property type="term" value="C:cytoplasm"/>
    <property type="evidence" value="ECO:0007669"/>
    <property type="project" value="TreeGrafter"/>
</dbReference>
<gene>
    <name evidence="15" type="ORF">MKZ38_000638</name>
</gene>
<dbReference type="EMBL" id="JAKWBI020000114">
    <property type="protein sequence ID" value="KAJ2902392.1"/>
    <property type="molecule type" value="Genomic_DNA"/>
</dbReference>
<dbReference type="FunFam" id="3.40.190.10:FF:000086">
    <property type="entry name" value="Probable porphobilinogen deaminase"/>
    <property type="match status" value="1"/>
</dbReference>
<dbReference type="HAMAP" id="MF_00260">
    <property type="entry name" value="Porphobil_deam"/>
    <property type="match status" value="1"/>
</dbReference>
<evidence type="ECO:0000259" key="14">
    <source>
        <dbReference type="Pfam" id="PF03900"/>
    </source>
</evidence>
<evidence type="ECO:0000256" key="9">
    <source>
        <dbReference type="ARBA" id="ARBA00023244"/>
    </source>
</evidence>
<dbReference type="Pfam" id="PF03900">
    <property type="entry name" value="Porphobil_deamC"/>
    <property type="match status" value="1"/>
</dbReference>
<evidence type="ECO:0000313" key="16">
    <source>
        <dbReference type="Proteomes" id="UP001201980"/>
    </source>
</evidence>
<dbReference type="PRINTS" id="PR00151">
    <property type="entry name" value="PORPHBDMNASE"/>
</dbReference>
<dbReference type="PROSITE" id="PS00533">
    <property type="entry name" value="PORPHOBILINOGEN_DEAM"/>
    <property type="match status" value="1"/>
</dbReference>
<dbReference type="NCBIfam" id="TIGR00212">
    <property type="entry name" value="hemC"/>
    <property type="match status" value="1"/>
</dbReference>
<comment type="similarity">
    <text evidence="4">Belongs to the HMBS family.</text>
</comment>
<dbReference type="InterPro" id="IPR022417">
    <property type="entry name" value="Porphobilin_deaminase_N"/>
</dbReference>
<evidence type="ECO:0000256" key="1">
    <source>
        <dbReference type="ARBA" id="ARBA00001916"/>
    </source>
</evidence>
<comment type="catalytic activity">
    <reaction evidence="12">
        <text>4 porphobilinogen + H2O = hydroxymethylbilane + 4 NH4(+)</text>
        <dbReference type="Rhea" id="RHEA:13185"/>
        <dbReference type="ChEBI" id="CHEBI:15377"/>
        <dbReference type="ChEBI" id="CHEBI:28938"/>
        <dbReference type="ChEBI" id="CHEBI:57845"/>
        <dbReference type="ChEBI" id="CHEBI:58126"/>
        <dbReference type="EC" id="2.5.1.61"/>
    </reaction>
</comment>
<evidence type="ECO:0000256" key="2">
    <source>
        <dbReference type="ARBA" id="ARBA00002869"/>
    </source>
</evidence>
<dbReference type="GO" id="GO:0006783">
    <property type="term" value="P:heme biosynthetic process"/>
    <property type="evidence" value="ECO:0007669"/>
    <property type="project" value="UniProtKB-KW"/>
</dbReference>
<comment type="caution">
    <text evidence="15">The sequence shown here is derived from an EMBL/GenBank/DDBJ whole genome shotgun (WGS) entry which is preliminary data.</text>
</comment>
<comment type="function">
    <text evidence="2">Tetrapolymerization of the monopyrrole PBG into the hydroxymethylbilane pre-uroporphyrinogen in several discrete steps.</text>
</comment>
<evidence type="ECO:0000256" key="8">
    <source>
        <dbReference type="ARBA" id="ARBA00023133"/>
    </source>
</evidence>
<dbReference type="EC" id="2.5.1.61" evidence="5"/>
<sequence>MADSTMPTLAGNMTVNIGTRKSPLALKQTDEIIAMLKSHHPTIDCQIHTLSVLGDRDKTTALAAIGGKGLWTNELEAQLVSGQLDMVVHSLKDMPTTLPDGCTLGAVPAREDARDVVVLRKGTEDKYKGLSDLPAGSVVGTSSVRRSAQLKRRFPSLKFTDVRGNIDTRLRKCDDPEGPFAAIILAAAGLNRMGFTGRISEYLDAEKGVLHAVGQGGLGIEVRKGDERVLGLIKPIIHEDTALATAAERTLMRTLEGGCSVPIGVQTSWVGDRAARQLRLRATVVNLEGTEAVDADMTSEVSNFDQGEAFGKKVAADLVNRGASKILDVINATREPKGPIGE</sequence>
<evidence type="ECO:0000256" key="5">
    <source>
        <dbReference type="ARBA" id="ARBA00012655"/>
    </source>
</evidence>
<dbReference type="InterPro" id="IPR000860">
    <property type="entry name" value="HemC"/>
</dbReference>
<dbReference type="SUPFAM" id="SSF53850">
    <property type="entry name" value="Periplasmic binding protein-like II"/>
    <property type="match status" value="1"/>
</dbReference>
<comment type="cofactor">
    <cofactor evidence="1">
        <name>dipyrromethane</name>
        <dbReference type="ChEBI" id="CHEBI:60342"/>
    </cofactor>
</comment>
<reference evidence="15" key="1">
    <citation type="submission" date="2022-07" db="EMBL/GenBank/DDBJ databases">
        <title>Draft genome sequence of Zalerion maritima ATCC 34329, a (micro)plastics degrading marine fungus.</title>
        <authorList>
            <person name="Paco A."/>
            <person name="Goncalves M.F.M."/>
            <person name="Rocha-Santos T.A.P."/>
            <person name="Alves A."/>
        </authorList>
    </citation>
    <scope>NUCLEOTIDE SEQUENCE</scope>
    <source>
        <strain evidence="15">ATCC 34329</strain>
    </source>
</reference>
<protein>
    <recommendedName>
        <fullName evidence="6">Porphobilinogen deaminase</fullName>
        <ecNumber evidence="5">2.5.1.61</ecNumber>
    </recommendedName>
    <alternativeName>
        <fullName evidence="11">Hydroxymethylbilane synthase</fullName>
    </alternativeName>
    <alternativeName>
        <fullName evidence="10">Pre-uroporphyrinogen synthase</fullName>
    </alternativeName>
</protein>
<evidence type="ECO:0000256" key="12">
    <source>
        <dbReference type="ARBA" id="ARBA00048169"/>
    </source>
</evidence>
<dbReference type="PANTHER" id="PTHR11557:SF0">
    <property type="entry name" value="PORPHOBILINOGEN DEAMINASE"/>
    <property type="match status" value="1"/>
</dbReference>
<dbReference type="AlphaFoldDB" id="A0AAD5WUC3"/>
<dbReference type="PIRSF" id="PIRSF001438">
    <property type="entry name" value="4pyrrol_synth_OHMeBilane_synth"/>
    <property type="match status" value="1"/>
</dbReference>
<evidence type="ECO:0000259" key="13">
    <source>
        <dbReference type="Pfam" id="PF01379"/>
    </source>
</evidence>
<evidence type="ECO:0000256" key="6">
    <source>
        <dbReference type="ARBA" id="ARBA00016519"/>
    </source>
</evidence>
<dbReference type="Gene3D" id="3.40.190.10">
    <property type="entry name" value="Periplasmic binding protein-like II"/>
    <property type="match status" value="2"/>
</dbReference>
<proteinExistence type="inferred from homology"/>
<keyword evidence="16" id="KW-1185">Reference proteome</keyword>
<name>A0AAD5WUC3_9PEZI</name>
<keyword evidence="7" id="KW-0808">Transferase</keyword>
<keyword evidence="8" id="KW-0350">Heme biosynthesis</keyword>
<feature type="domain" description="Porphobilinogen deaminase C-terminal" evidence="14">
    <location>
        <begin position="243"/>
        <end position="319"/>
    </location>
</feature>
<accession>A0AAD5WUC3</accession>
<comment type="pathway">
    <text evidence="3">Porphyrin-containing compound metabolism; protoporphyrin-IX biosynthesis; coproporphyrinogen-III from 5-aminolevulinate: step 2/4.</text>
</comment>
<evidence type="ECO:0000256" key="3">
    <source>
        <dbReference type="ARBA" id="ARBA00004735"/>
    </source>
</evidence>
<dbReference type="SUPFAM" id="SSF54782">
    <property type="entry name" value="Porphobilinogen deaminase (hydroxymethylbilane synthase), C-terminal domain"/>
    <property type="match status" value="1"/>
</dbReference>
<dbReference type="Pfam" id="PF01379">
    <property type="entry name" value="Porphobil_deam"/>
    <property type="match status" value="1"/>
</dbReference>
<dbReference type="FunFam" id="3.30.160.40:FF:000002">
    <property type="entry name" value="Porphobilinogen deaminase"/>
    <property type="match status" value="1"/>
</dbReference>
<dbReference type="PANTHER" id="PTHR11557">
    <property type="entry name" value="PORPHOBILINOGEN DEAMINASE"/>
    <property type="match status" value="1"/>
</dbReference>
<dbReference type="FunFam" id="3.40.190.10:FF:000005">
    <property type="entry name" value="Porphobilinogen deaminase"/>
    <property type="match status" value="1"/>
</dbReference>
<evidence type="ECO:0000256" key="10">
    <source>
        <dbReference type="ARBA" id="ARBA00030685"/>
    </source>
</evidence>